<evidence type="ECO:0000313" key="2">
    <source>
        <dbReference type="Proteomes" id="UP001530377"/>
    </source>
</evidence>
<evidence type="ECO:0008006" key="3">
    <source>
        <dbReference type="Google" id="ProtNLM"/>
    </source>
</evidence>
<dbReference type="EMBL" id="JALLPB020000045">
    <property type="protein sequence ID" value="KAL3823138.1"/>
    <property type="molecule type" value="Genomic_DNA"/>
</dbReference>
<dbReference type="PROSITE" id="PS50231">
    <property type="entry name" value="RICIN_B_LECTIN"/>
    <property type="match status" value="1"/>
</dbReference>
<protein>
    <recommendedName>
        <fullName evidence="3">Ricin B lectin domain-containing protein</fullName>
    </recommendedName>
</protein>
<name>A0ABD3SFS6_9STRA</name>
<dbReference type="Proteomes" id="UP001530377">
    <property type="component" value="Unassembled WGS sequence"/>
</dbReference>
<comment type="caution">
    <text evidence="1">The sequence shown here is derived from an EMBL/GenBank/DDBJ whole genome shotgun (WGS) entry which is preliminary data.</text>
</comment>
<dbReference type="Gene3D" id="2.80.10.50">
    <property type="match status" value="1"/>
</dbReference>
<reference evidence="1 2" key="1">
    <citation type="submission" date="2024-10" db="EMBL/GenBank/DDBJ databases">
        <title>Updated reference genomes for cyclostephanoid diatoms.</title>
        <authorList>
            <person name="Roberts W.R."/>
            <person name="Alverson A.J."/>
        </authorList>
    </citation>
    <scope>NUCLEOTIDE SEQUENCE [LARGE SCALE GENOMIC DNA]</scope>
    <source>
        <strain evidence="1 2">AJA228-03</strain>
    </source>
</reference>
<proteinExistence type="predicted"/>
<dbReference type="SUPFAM" id="SSF50370">
    <property type="entry name" value="Ricin B-like lectins"/>
    <property type="match status" value="1"/>
</dbReference>
<keyword evidence="2" id="KW-1185">Reference proteome</keyword>
<evidence type="ECO:0000313" key="1">
    <source>
        <dbReference type="EMBL" id="KAL3823138.1"/>
    </source>
</evidence>
<organism evidence="1 2">
    <name type="scientific">Cyclostephanos tholiformis</name>
    <dbReference type="NCBI Taxonomy" id="382380"/>
    <lineage>
        <taxon>Eukaryota</taxon>
        <taxon>Sar</taxon>
        <taxon>Stramenopiles</taxon>
        <taxon>Ochrophyta</taxon>
        <taxon>Bacillariophyta</taxon>
        <taxon>Coscinodiscophyceae</taxon>
        <taxon>Thalassiosirophycidae</taxon>
        <taxon>Stephanodiscales</taxon>
        <taxon>Stephanodiscaceae</taxon>
        <taxon>Cyclostephanos</taxon>
    </lineage>
</organism>
<sequence>MKFPAAIVALSSQIAQGRHLQTAADTVASTKIYTPFECNLWLELVVNTFDIDASGGLNSDEYFAILSTLGPTTPATSYATLDFNAKLSFSLMACSCVGYGLGEDCCAGADAEIPISASSSTSNDPEVVDAYMTNVCNALASMLVGGAAPSSVGIATEPTVTIDVAVPSASSVVPPATTAPTNGPTHSPSVSFRLRLYWEQGYYWQEDWREMFWCMECDECQENDSIYINWCSDSVRQQFTNVGYTIRPSSDPSLCFTTTGTHTEDRPIRLWPCSGSSEQRFMGFLASERFELHPLGDASLCLSQMHHPKEDERIFPNNCTTTRGDTTNYWITF</sequence>
<dbReference type="AlphaFoldDB" id="A0ABD3SFS6"/>
<gene>
    <name evidence="1" type="ORF">ACHAXA_010394</name>
</gene>
<dbReference type="InterPro" id="IPR035992">
    <property type="entry name" value="Ricin_B-like_lectins"/>
</dbReference>
<accession>A0ABD3SFS6</accession>